<accession>A0ABV6M2Z9</accession>
<evidence type="ECO:0008006" key="3">
    <source>
        <dbReference type="Google" id="ProtNLM"/>
    </source>
</evidence>
<name>A0ABV6M2Z9_9ACTN</name>
<dbReference type="EMBL" id="JBHLUH010000021">
    <property type="protein sequence ID" value="MFC0528917.1"/>
    <property type="molecule type" value="Genomic_DNA"/>
</dbReference>
<evidence type="ECO:0000313" key="1">
    <source>
        <dbReference type="EMBL" id="MFC0528917.1"/>
    </source>
</evidence>
<reference evidence="1 2" key="1">
    <citation type="submission" date="2024-09" db="EMBL/GenBank/DDBJ databases">
        <authorList>
            <person name="Sun Q."/>
            <person name="Mori K."/>
        </authorList>
    </citation>
    <scope>NUCLEOTIDE SEQUENCE [LARGE SCALE GENOMIC DNA]</scope>
    <source>
        <strain evidence="1 2">TBRC 3947</strain>
    </source>
</reference>
<dbReference type="Proteomes" id="UP001589867">
    <property type="component" value="Unassembled WGS sequence"/>
</dbReference>
<evidence type="ECO:0000313" key="2">
    <source>
        <dbReference type="Proteomes" id="UP001589867"/>
    </source>
</evidence>
<dbReference type="RefSeq" id="WP_377251131.1">
    <property type="nucleotide sequence ID" value="NZ_JBHLUH010000021.1"/>
</dbReference>
<organism evidence="1 2">
    <name type="scientific">Phytohabitans kaempferiae</name>
    <dbReference type="NCBI Taxonomy" id="1620943"/>
    <lineage>
        <taxon>Bacteria</taxon>
        <taxon>Bacillati</taxon>
        <taxon>Actinomycetota</taxon>
        <taxon>Actinomycetes</taxon>
        <taxon>Micromonosporales</taxon>
        <taxon>Micromonosporaceae</taxon>
    </lineage>
</organism>
<proteinExistence type="predicted"/>
<comment type="caution">
    <text evidence="1">The sequence shown here is derived from an EMBL/GenBank/DDBJ whole genome shotgun (WGS) entry which is preliminary data.</text>
</comment>
<keyword evidence="2" id="KW-1185">Reference proteome</keyword>
<gene>
    <name evidence="1" type="ORF">ACFFIA_14735</name>
</gene>
<protein>
    <recommendedName>
        <fullName evidence="3">Lipoprotein</fullName>
    </recommendedName>
</protein>
<sequence>MRRIAALAALLVLAACDGGGEPAARPAQPAPATPPAGTSIPADAGCVADVPVRVLPEWARVGFSDATPRMPYVLGSRGDIAAIIFGYPLHQPPLPDRNNKILWVSRVPLESGSPLVIEARLGGAGEVTRHEVTGGPGPSSIDLPAAGCWHLDLTWSGHTDSMRLTYRPSRSW</sequence>
<dbReference type="PROSITE" id="PS51257">
    <property type="entry name" value="PROKAR_LIPOPROTEIN"/>
    <property type="match status" value="1"/>
</dbReference>